<evidence type="ECO:0000256" key="9">
    <source>
        <dbReference type="ARBA" id="ARBA00022989"/>
    </source>
</evidence>
<dbReference type="InterPro" id="IPR056388">
    <property type="entry name" value="PH_YxkI"/>
</dbReference>
<evidence type="ECO:0000256" key="12">
    <source>
        <dbReference type="SAM" id="Phobius"/>
    </source>
</evidence>
<evidence type="ECO:0000256" key="1">
    <source>
        <dbReference type="ARBA" id="ARBA00001947"/>
    </source>
</evidence>
<comment type="cofactor">
    <cofactor evidence="1">
        <name>Zn(2+)</name>
        <dbReference type="ChEBI" id="CHEBI:29105"/>
    </cofactor>
</comment>
<keyword evidence="8" id="KW-0862">Zinc</keyword>
<evidence type="ECO:0000256" key="7">
    <source>
        <dbReference type="ARBA" id="ARBA00022801"/>
    </source>
</evidence>
<evidence type="ECO:0000313" key="16">
    <source>
        <dbReference type="Proteomes" id="UP000623967"/>
    </source>
</evidence>
<reference evidence="15 16" key="1">
    <citation type="submission" date="2021-01" db="EMBL/GenBank/DDBJ databases">
        <title>Genome public.</title>
        <authorList>
            <person name="Liu C."/>
            <person name="Sun Q."/>
        </authorList>
    </citation>
    <scope>NUCLEOTIDE SEQUENCE [LARGE SCALE GENOMIC DNA]</scope>
    <source>
        <strain evidence="15 16">YIM B02564</strain>
    </source>
</reference>
<feature type="transmembrane region" description="Helical" evidence="12">
    <location>
        <begin position="58"/>
        <end position="77"/>
    </location>
</feature>
<sequence>MLPSIQEILLFLFIGAIIQVVGLIAEKFLKKFAYIVEIIAAVLTIGYTFYQYSFPECFIYIGFLSSGYFAITTLAAGKEKFDQLQAELKTVAVEKIELQRGYMRIVADFLVVVLVFSGAVLFFVYGPESPLKFLIIFGLVSVATELCKRFFAYKSANVYYSRSDEILYIVSRFEARKFPLSDVEQLRLESTVDLLRLHPLLTLFTSNTDFTTSFHQVLRLSLPGETIYLTVTEPEKWKETFEAMRPSAAEPIKVLPFYHKKNLKRLLGKLYFAATVKGVSAYTGLLLVLYYLNVPGWLLVSIGLLYWLINLYFSDQILMVAMDAKETTDQRLIEISQRIFEKAGIPNVRVYEAESSEFNGLATGMNIGKSMVTLTTATLKLPLEVIEGILAHEAIHVKKRDVLWGQVWRFGFLLAVISFVLFVMGNIDNIEEYKFPFFFMMWFLMLLFPIYQSFCSQWMEVRADHLGAALLEGGHDQMADSLVTLARYQDEALVKSVEYSMVVKEDSKKDISSLKRNPLFLRLIEFQFMPHPPMYWRVQTLQENHDGWGKAMLRRWFVDRLRESVTR</sequence>
<dbReference type="CDD" id="cd07329">
    <property type="entry name" value="M56_like"/>
    <property type="match status" value="1"/>
</dbReference>
<comment type="caution">
    <text evidence="15">The sequence shown here is derived from an EMBL/GenBank/DDBJ whole genome shotgun (WGS) entry which is preliminary data.</text>
</comment>
<comment type="subcellular location">
    <subcellularLocation>
        <location evidence="2">Cell membrane</location>
        <topology evidence="2">Multi-pass membrane protein</topology>
    </subcellularLocation>
</comment>
<dbReference type="RefSeq" id="WP_202653289.1">
    <property type="nucleotide sequence ID" value="NZ_JAESWB010000131.1"/>
</dbReference>
<evidence type="ECO:0000256" key="3">
    <source>
        <dbReference type="ARBA" id="ARBA00022475"/>
    </source>
</evidence>
<dbReference type="PANTHER" id="PTHR43221:SF1">
    <property type="entry name" value="PROTEASE HTPX"/>
    <property type="match status" value="1"/>
</dbReference>
<evidence type="ECO:0000259" key="14">
    <source>
        <dbReference type="Pfam" id="PF23492"/>
    </source>
</evidence>
<dbReference type="Pfam" id="PF23492">
    <property type="entry name" value="bPH_9"/>
    <property type="match status" value="1"/>
</dbReference>
<proteinExistence type="predicted"/>
<evidence type="ECO:0000256" key="11">
    <source>
        <dbReference type="ARBA" id="ARBA00023136"/>
    </source>
</evidence>
<dbReference type="GO" id="GO:0008237">
    <property type="term" value="F:metallopeptidase activity"/>
    <property type="evidence" value="ECO:0007669"/>
    <property type="project" value="UniProtKB-KW"/>
</dbReference>
<dbReference type="Proteomes" id="UP000623967">
    <property type="component" value="Unassembled WGS sequence"/>
</dbReference>
<evidence type="ECO:0000256" key="4">
    <source>
        <dbReference type="ARBA" id="ARBA00022670"/>
    </source>
</evidence>
<evidence type="ECO:0000256" key="10">
    <source>
        <dbReference type="ARBA" id="ARBA00023049"/>
    </source>
</evidence>
<dbReference type="EMBL" id="JAESWB010000131">
    <property type="protein sequence ID" value="MBL4952012.1"/>
    <property type="molecule type" value="Genomic_DNA"/>
</dbReference>
<evidence type="ECO:0000313" key="15">
    <source>
        <dbReference type="EMBL" id="MBL4952012.1"/>
    </source>
</evidence>
<protein>
    <submittedName>
        <fullName evidence="15">M48 family metalloprotease</fullName>
    </submittedName>
</protein>
<feature type="transmembrane region" description="Helical" evidence="12">
    <location>
        <begin position="131"/>
        <end position="151"/>
    </location>
</feature>
<keyword evidence="9 12" id="KW-1133">Transmembrane helix</keyword>
<feature type="transmembrane region" description="Helical" evidence="12">
    <location>
        <begin position="6"/>
        <end position="25"/>
    </location>
</feature>
<dbReference type="InterPro" id="IPR001915">
    <property type="entry name" value="Peptidase_M48"/>
</dbReference>
<keyword evidence="4" id="KW-0645">Protease</keyword>
<dbReference type="Gene3D" id="3.30.2010.10">
    <property type="entry name" value="Metalloproteases ('zincins'), catalytic domain"/>
    <property type="match status" value="1"/>
</dbReference>
<keyword evidence="10 15" id="KW-0482">Metalloprotease</keyword>
<feature type="domain" description="YxkI PH" evidence="14">
    <location>
        <begin position="158"/>
        <end position="244"/>
    </location>
</feature>
<feature type="transmembrane region" description="Helical" evidence="12">
    <location>
        <begin position="433"/>
        <end position="451"/>
    </location>
</feature>
<keyword evidence="11 12" id="KW-0472">Membrane</keyword>
<feature type="transmembrane region" description="Helical" evidence="12">
    <location>
        <begin position="296"/>
        <end position="313"/>
    </location>
</feature>
<dbReference type="Pfam" id="PF01435">
    <property type="entry name" value="Peptidase_M48"/>
    <property type="match status" value="1"/>
</dbReference>
<evidence type="ECO:0000256" key="2">
    <source>
        <dbReference type="ARBA" id="ARBA00004651"/>
    </source>
</evidence>
<keyword evidence="7" id="KW-0378">Hydrolase</keyword>
<dbReference type="PANTHER" id="PTHR43221">
    <property type="entry name" value="PROTEASE HTPX"/>
    <property type="match status" value="1"/>
</dbReference>
<feature type="domain" description="Peptidase M48" evidence="13">
    <location>
        <begin position="328"/>
        <end position="543"/>
    </location>
</feature>
<evidence type="ECO:0000256" key="8">
    <source>
        <dbReference type="ARBA" id="ARBA00022833"/>
    </source>
</evidence>
<evidence type="ECO:0000259" key="13">
    <source>
        <dbReference type="Pfam" id="PF01435"/>
    </source>
</evidence>
<gene>
    <name evidence="15" type="ORF">JK635_07290</name>
</gene>
<evidence type="ECO:0000256" key="5">
    <source>
        <dbReference type="ARBA" id="ARBA00022692"/>
    </source>
</evidence>
<keyword evidence="5 12" id="KW-0812">Transmembrane</keyword>
<keyword evidence="6" id="KW-0479">Metal-binding</keyword>
<feature type="transmembrane region" description="Helical" evidence="12">
    <location>
        <begin position="105"/>
        <end position="125"/>
    </location>
</feature>
<feature type="transmembrane region" description="Helical" evidence="12">
    <location>
        <begin position="32"/>
        <end position="52"/>
    </location>
</feature>
<name>A0ABS1TL13_9BACI</name>
<keyword evidence="16" id="KW-1185">Reference proteome</keyword>
<keyword evidence="3" id="KW-1003">Cell membrane</keyword>
<feature type="transmembrane region" description="Helical" evidence="12">
    <location>
        <begin position="407"/>
        <end position="427"/>
    </location>
</feature>
<accession>A0ABS1TL13</accession>
<evidence type="ECO:0000256" key="6">
    <source>
        <dbReference type="ARBA" id="ARBA00022723"/>
    </source>
</evidence>
<feature type="transmembrane region" description="Helical" evidence="12">
    <location>
        <begin position="270"/>
        <end position="290"/>
    </location>
</feature>
<dbReference type="InterPro" id="IPR050083">
    <property type="entry name" value="HtpX_protease"/>
</dbReference>
<organism evidence="15 16">
    <name type="scientific">Neobacillus paridis</name>
    <dbReference type="NCBI Taxonomy" id="2803862"/>
    <lineage>
        <taxon>Bacteria</taxon>
        <taxon>Bacillati</taxon>
        <taxon>Bacillota</taxon>
        <taxon>Bacilli</taxon>
        <taxon>Bacillales</taxon>
        <taxon>Bacillaceae</taxon>
        <taxon>Neobacillus</taxon>
    </lineage>
</organism>